<sequence length="218" mass="23093">MNESAKQNLLIIGASGHGKVVADTALKMNKWQRIAFLDDDESLKVSLGFDIIGTSKDIEAYINDWDIFVAIGNNTIREKIQVELQAQGATFPILIHPSAAIGKEVEIAEGTVIMAGVVINSSTKIGRGCIINTSATVDHDNLIEDFAHISPGVHLAGTVIIGKGTWIGIGSIVSNNLEIISGAILGAGAVVLKDINETGVYVGVPARRINYGKDFNTS</sequence>
<dbReference type="InterPro" id="IPR050179">
    <property type="entry name" value="Trans_hexapeptide_repeat"/>
</dbReference>
<dbReference type="AlphaFoldDB" id="A0A098EJN6"/>
<keyword evidence="5" id="KW-1185">Reference proteome</keyword>
<dbReference type="SUPFAM" id="SSF51161">
    <property type="entry name" value="Trimeric LpxA-like enzymes"/>
    <property type="match status" value="1"/>
</dbReference>
<gene>
    <name evidence="4" type="primary">pglD</name>
    <name evidence="4" type="ORF">BN1080_00947</name>
</gene>
<dbReference type="InterPro" id="IPR011004">
    <property type="entry name" value="Trimer_LpxA-like_sf"/>
</dbReference>
<dbReference type="GO" id="GO:0016740">
    <property type="term" value="F:transferase activity"/>
    <property type="evidence" value="ECO:0007669"/>
    <property type="project" value="UniProtKB-KW"/>
</dbReference>
<dbReference type="RefSeq" id="WP_052650765.1">
    <property type="nucleotide sequence ID" value="NZ_CCXS01000001.1"/>
</dbReference>
<dbReference type="Gene3D" id="2.160.10.10">
    <property type="entry name" value="Hexapeptide repeat proteins"/>
    <property type="match status" value="1"/>
</dbReference>
<dbReference type="EMBL" id="CCXS01000001">
    <property type="protein sequence ID" value="CEG22027.1"/>
    <property type="molecule type" value="Genomic_DNA"/>
</dbReference>
<dbReference type="NCBIfam" id="TIGR03570">
    <property type="entry name" value="NeuD_NnaD"/>
    <property type="match status" value="1"/>
</dbReference>
<keyword evidence="4" id="KW-0808">Transferase</keyword>
<protein>
    <submittedName>
        <fullName evidence="4">UDP-N-acetylbacillosamine N-acetyltransferase</fullName>
    </submittedName>
</protein>
<proteinExistence type="predicted"/>
<name>A0A098EJN6_9BACL</name>
<dbReference type="PANTHER" id="PTHR43300:SF7">
    <property type="entry name" value="UDP-N-ACETYLBACILLOSAMINE N-ACETYLTRANSFERASE"/>
    <property type="match status" value="1"/>
</dbReference>
<accession>A0A098EJN6</accession>
<evidence type="ECO:0000259" key="3">
    <source>
        <dbReference type="Pfam" id="PF17836"/>
    </source>
</evidence>
<feature type="domain" description="PglD N-terminal" evidence="3">
    <location>
        <begin position="8"/>
        <end position="82"/>
    </location>
</feature>
<evidence type="ECO:0000313" key="4">
    <source>
        <dbReference type="EMBL" id="CEG22027.1"/>
    </source>
</evidence>
<dbReference type="InterPro" id="IPR020019">
    <property type="entry name" value="AcTrfase_PglD-like"/>
</dbReference>
<dbReference type="CDD" id="cd03360">
    <property type="entry name" value="LbH_AT_putative"/>
    <property type="match status" value="1"/>
</dbReference>
<evidence type="ECO:0000313" key="5">
    <source>
        <dbReference type="Proteomes" id="UP000043699"/>
    </source>
</evidence>
<feature type="binding site" evidence="2">
    <location>
        <position position="72"/>
    </location>
    <ligand>
        <name>substrate</name>
    </ligand>
</feature>
<dbReference type="OrthoDB" id="9794407at2"/>
<feature type="active site" description="Proton acceptor" evidence="1">
    <location>
        <position position="139"/>
    </location>
</feature>
<evidence type="ECO:0000256" key="2">
    <source>
        <dbReference type="PIRSR" id="PIRSR620019-2"/>
    </source>
</evidence>
<dbReference type="InterPro" id="IPR041561">
    <property type="entry name" value="PglD_N"/>
</dbReference>
<feature type="binding site" evidence="2">
    <location>
        <position position="148"/>
    </location>
    <ligand>
        <name>acetyl-CoA</name>
        <dbReference type="ChEBI" id="CHEBI:57288"/>
    </ligand>
</feature>
<dbReference type="Pfam" id="PF17836">
    <property type="entry name" value="PglD_N"/>
    <property type="match status" value="1"/>
</dbReference>
<organism evidence="4 5">
    <name type="scientific">Planococcus massiliensis</name>
    <dbReference type="NCBI Taxonomy" id="1499687"/>
    <lineage>
        <taxon>Bacteria</taxon>
        <taxon>Bacillati</taxon>
        <taxon>Bacillota</taxon>
        <taxon>Bacilli</taxon>
        <taxon>Bacillales</taxon>
        <taxon>Caryophanaceae</taxon>
        <taxon>Planococcus</taxon>
    </lineage>
</organism>
<dbReference type="STRING" id="1499687.BN1080_00947"/>
<dbReference type="PANTHER" id="PTHR43300">
    <property type="entry name" value="ACETYLTRANSFERASE"/>
    <property type="match status" value="1"/>
</dbReference>
<dbReference type="Proteomes" id="UP000043699">
    <property type="component" value="Unassembled WGS sequence"/>
</dbReference>
<reference evidence="4 5" key="1">
    <citation type="submission" date="2014-09" db="EMBL/GenBank/DDBJ databases">
        <authorList>
            <person name="Urmite Genomes Urmite Genomes"/>
        </authorList>
    </citation>
    <scope>NUCLEOTIDE SEQUENCE [LARGE SCALE GENOMIC DNA]</scope>
    <source>
        <strain evidence="4 5">ES2</strain>
    </source>
</reference>
<feature type="binding site" evidence="2">
    <location>
        <position position="169"/>
    </location>
    <ligand>
        <name>acetyl-CoA</name>
        <dbReference type="ChEBI" id="CHEBI:57288"/>
    </ligand>
</feature>
<feature type="site" description="Increases basicity of active site His" evidence="1">
    <location>
        <position position="140"/>
    </location>
</feature>
<dbReference type="Gene3D" id="3.40.50.20">
    <property type="match status" value="1"/>
</dbReference>
<evidence type="ECO:0000256" key="1">
    <source>
        <dbReference type="PIRSR" id="PIRSR620019-1"/>
    </source>
</evidence>
<feature type="binding site" evidence="2">
    <location>
        <begin position="15"/>
        <end position="17"/>
    </location>
    <ligand>
        <name>substrate</name>
    </ligand>
</feature>